<dbReference type="AlphaFoldDB" id="A0A2N5TPL3"/>
<sequence length="210" mass="23232">MAASTFPAPMTSNSIEFTGKFAAFYPYNLVSRPNLPPLQKTLCLAVSSPISGIIPNQVLTPLYTPDNGTNALTLGIKYTVEGHVDCLDDTVTWPLCFNPNRALPSPPTITGHHKNQIMVNTIGTLISTKFSPNPRDMGRIQLVLTVEHTLQVSASLHIRYTITPNHLTPFFAWSLNPGRRLCLSGELLMWDASVKSFELKTAELFEEETF</sequence>
<name>A0A2N5TPL3_9BASI</name>
<proteinExistence type="predicted"/>
<evidence type="ECO:0000313" key="1">
    <source>
        <dbReference type="EMBL" id="PLW27439.1"/>
    </source>
</evidence>
<comment type="caution">
    <text evidence="1">The sequence shown here is derived from an EMBL/GenBank/DDBJ whole genome shotgun (WGS) entry which is preliminary data.</text>
</comment>
<reference evidence="1 2" key="1">
    <citation type="submission" date="2017-11" db="EMBL/GenBank/DDBJ databases">
        <title>De novo assembly and phasing of dikaryotic genomes from two isolates of Puccinia coronata f. sp. avenae, the causal agent of oat crown rust.</title>
        <authorList>
            <person name="Miller M.E."/>
            <person name="Zhang Y."/>
            <person name="Omidvar V."/>
            <person name="Sperschneider J."/>
            <person name="Schwessinger B."/>
            <person name="Raley C."/>
            <person name="Palmer J.M."/>
            <person name="Garnica D."/>
            <person name="Upadhyaya N."/>
            <person name="Rathjen J."/>
            <person name="Taylor J.M."/>
            <person name="Park R.F."/>
            <person name="Dodds P.N."/>
            <person name="Hirsch C.D."/>
            <person name="Kianian S.F."/>
            <person name="Figueroa M."/>
        </authorList>
    </citation>
    <scope>NUCLEOTIDE SEQUENCE [LARGE SCALE GENOMIC DNA]</scope>
    <source>
        <strain evidence="1">12SD80</strain>
    </source>
</reference>
<accession>A0A2N5TPL3</accession>
<evidence type="ECO:0000313" key="2">
    <source>
        <dbReference type="Proteomes" id="UP000235392"/>
    </source>
</evidence>
<dbReference type="Proteomes" id="UP000235392">
    <property type="component" value="Unassembled WGS sequence"/>
</dbReference>
<dbReference type="EMBL" id="PGCI01000407">
    <property type="protein sequence ID" value="PLW27439.1"/>
    <property type="molecule type" value="Genomic_DNA"/>
</dbReference>
<gene>
    <name evidence="1" type="ORF">PCASD_23074</name>
</gene>
<organism evidence="1 2">
    <name type="scientific">Puccinia coronata f. sp. avenae</name>
    <dbReference type="NCBI Taxonomy" id="200324"/>
    <lineage>
        <taxon>Eukaryota</taxon>
        <taxon>Fungi</taxon>
        <taxon>Dikarya</taxon>
        <taxon>Basidiomycota</taxon>
        <taxon>Pucciniomycotina</taxon>
        <taxon>Pucciniomycetes</taxon>
        <taxon>Pucciniales</taxon>
        <taxon>Pucciniaceae</taxon>
        <taxon>Puccinia</taxon>
    </lineage>
</organism>
<protein>
    <submittedName>
        <fullName evidence="1">Uncharacterized protein</fullName>
    </submittedName>
</protein>